<dbReference type="GO" id="GO:0051792">
    <property type="term" value="P:medium-chain fatty acid biosynthetic process"/>
    <property type="evidence" value="ECO:0007669"/>
    <property type="project" value="EnsemblFungi"/>
</dbReference>
<protein>
    <recommendedName>
        <fullName evidence="3">AB hydrolase-1 domain-containing protein</fullName>
    </recommendedName>
</protein>
<dbReference type="GO" id="GO:0004026">
    <property type="term" value="F:alcohol O-acetyltransferase activity"/>
    <property type="evidence" value="ECO:0007669"/>
    <property type="project" value="EnsemblFungi"/>
</dbReference>
<feature type="active site" description="Charge relay system" evidence="2">
    <location>
        <position position="399"/>
    </location>
</feature>
<dbReference type="InterPro" id="IPR029058">
    <property type="entry name" value="AB_hydrolase_fold"/>
</dbReference>
<dbReference type="InterPro" id="IPR050960">
    <property type="entry name" value="AB_hydrolase_4_sf"/>
</dbReference>
<dbReference type="AlphaFoldDB" id="G8BXQ0"/>
<organism evidence="4 5">
    <name type="scientific">Tetrapisispora phaffii (strain ATCC 24235 / CBS 4417 / NBRC 1672 / NRRL Y-8282 / UCD 70-5)</name>
    <name type="common">Yeast</name>
    <name type="synonym">Fabospora phaffii</name>
    <dbReference type="NCBI Taxonomy" id="1071381"/>
    <lineage>
        <taxon>Eukaryota</taxon>
        <taxon>Fungi</taxon>
        <taxon>Dikarya</taxon>
        <taxon>Ascomycota</taxon>
        <taxon>Saccharomycotina</taxon>
        <taxon>Saccharomycetes</taxon>
        <taxon>Saccharomycetales</taxon>
        <taxon>Saccharomycetaceae</taxon>
        <taxon>Tetrapisispora</taxon>
    </lineage>
</organism>
<dbReference type="Proteomes" id="UP000005666">
    <property type="component" value="Chromosome 9"/>
</dbReference>
<dbReference type="PANTHER" id="PTHR10794:SF44">
    <property type="entry name" value="MEDIUM-CHAIN FATTY ACID ETHYL ESTER SYNTHASE_ESTERASE 1-RELATED"/>
    <property type="match status" value="1"/>
</dbReference>
<dbReference type="HOGENOM" id="CLU_032487_1_0_1"/>
<dbReference type="GO" id="GO:0051793">
    <property type="term" value="P:medium-chain fatty acid catabolic process"/>
    <property type="evidence" value="ECO:0007669"/>
    <property type="project" value="EnsemblFungi"/>
</dbReference>
<feature type="domain" description="AB hydrolase-1" evidence="3">
    <location>
        <begin position="167"/>
        <end position="434"/>
    </location>
</feature>
<name>G8BXQ0_TETPH</name>
<dbReference type="SUPFAM" id="SSF53474">
    <property type="entry name" value="alpha/beta-Hydrolases"/>
    <property type="match status" value="1"/>
</dbReference>
<feature type="active site" description="Charge relay system" evidence="2">
    <location>
        <position position="250"/>
    </location>
</feature>
<dbReference type="PANTHER" id="PTHR10794">
    <property type="entry name" value="ABHYDROLASE DOMAIN-CONTAINING PROTEIN"/>
    <property type="match status" value="1"/>
</dbReference>
<dbReference type="RefSeq" id="XP_003687112.1">
    <property type="nucleotide sequence ID" value="XM_003687064.1"/>
</dbReference>
<dbReference type="PIRSF" id="PIRSF005211">
    <property type="entry name" value="Ab_hydro_YheT"/>
    <property type="match status" value="1"/>
</dbReference>
<dbReference type="Gene3D" id="3.40.50.1820">
    <property type="entry name" value="alpha/beta hydrolase"/>
    <property type="match status" value="1"/>
</dbReference>
<evidence type="ECO:0000313" key="5">
    <source>
        <dbReference type="Proteomes" id="UP000005666"/>
    </source>
</evidence>
<evidence type="ECO:0000256" key="2">
    <source>
        <dbReference type="PIRSR" id="PIRSR005211-1"/>
    </source>
</evidence>
<dbReference type="GeneID" id="11534502"/>
<dbReference type="EMBL" id="HE612864">
    <property type="protein sequence ID" value="CCE64678.1"/>
    <property type="molecule type" value="Genomic_DNA"/>
</dbReference>
<reference evidence="4 5" key="1">
    <citation type="journal article" date="2011" name="Proc. Natl. Acad. Sci. U.S.A.">
        <title>Evolutionary erosion of yeast sex chromosomes by mating-type switching accidents.</title>
        <authorList>
            <person name="Gordon J.L."/>
            <person name="Armisen D."/>
            <person name="Proux-Wera E."/>
            <person name="Oheigeartaigh S.S."/>
            <person name="Byrne K.P."/>
            <person name="Wolfe K.H."/>
        </authorList>
    </citation>
    <scope>NUCLEOTIDE SEQUENCE [LARGE SCALE GENOMIC DNA]</scope>
    <source>
        <strain evidence="5">ATCC 24235 / CBS 4417 / NBRC 1672 / NRRL Y-8282 / UCD 70-5</strain>
    </source>
</reference>
<accession>G8BXQ0</accession>
<evidence type="ECO:0000313" key="4">
    <source>
        <dbReference type="EMBL" id="CCE64678.1"/>
    </source>
</evidence>
<dbReference type="Pfam" id="PF00561">
    <property type="entry name" value="Abhydrolase_1"/>
    <property type="match status" value="1"/>
</dbReference>
<dbReference type="GO" id="GO:0008126">
    <property type="term" value="F:acetylesterase activity"/>
    <property type="evidence" value="ECO:0007669"/>
    <property type="project" value="TreeGrafter"/>
</dbReference>
<feature type="active site" description="Charge relay system" evidence="2">
    <location>
        <position position="428"/>
    </location>
</feature>
<dbReference type="OrthoDB" id="5954035at2759"/>
<dbReference type="InterPro" id="IPR000073">
    <property type="entry name" value="AB_hydrolase_1"/>
</dbReference>
<comment type="similarity">
    <text evidence="1">Belongs to the AB hydrolase superfamily. AB hydrolase 4 family.</text>
</comment>
<dbReference type="InterPro" id="IPR012020">
    <property type="entry name" value="ABHD4"/>
</dbReference>
<dbReference type="eggNOG" id="KOG1838">
    <property type="taxonomic scope" value="Eukaryota"/>
</dbReference>
<dbReference type="KEGG" id="tpf:TPHA_0I01740"/>
<proteinExistence type="inferred from homology"/>
<evidence type="ECO:0000259" key="3">
    <source>
        <dbReference type="Pfam" id="PF00561"/>
    </source>
</evidence>
<evidence type="ECO:0000256" key="1">
    <source>
        <dbReference type="ARBA" id="ARBA00010884"/>
    </source>
</evidence>
<gene>
    <name evidence="4" type="primary">TPHA0I01740</name>
    <name evidence="4" type="ordered locus">TPHA_0I01740</name>
</gene>
<keyword evidence="5" id="KW-1185">Reference proteome</keyword>
<dbReference type="GO" id="GO:0047372">
    <property type="term" value="F:monoacylglycerol lipase activity"/>
    <property type="evidence" value="ECO:0007669"/>
    <property type="project" value="TreeGrafter"/>
</dbReference>
<dbReference type="OMA" id="GCCRTKI"/>
<sequence>MSAVYSSYPLLYPLRWGHNSTVRQITGSSSVSLVLKDSQTKTNFQTFISQNIPSLADGSQFKLKSILFTGYLQTLYLAVADFSKAFPVFYGREIRTFSDDGIASIDWVMNSRWDGIYGMDVKTGNYNKNKFAEDEANTHAGNWPPLHPRTRFLTNSEFTEIQKDERPLVLVLHGLAGGSHEPIIRSLTFDLSRVSDGKFNVAVLNCRGCSRSKISNRKLFTGLFIDDIKEFIAVEKKKQPNRKIYAVGFSFGATQLANYVGGVDAENTGLESVVFLSNPWDMVESAIKIRDDWWSHNLFSKNLGQFLFKLVKSNFKELEVPNGSKPEHEPSVEHPDYYSFTPENLEKGSRIQSTIEFDNLFTAKSLGLDDAFSYYAIASSYQRVKNFEIPSLVIGSHDDPVTGALSLLESVFTENPNVVVCETDLGGHLAYLDDNNNSWATRQIANYFDKFEELVQ</sequence>